<keyword evidence="3" id="KW-0804">Transcription</keyword>
<dbReference type="SUPFAM" id="SSF48498">
    <property type="entry name" value="Tetracyclin repressor-like, C-terminal domain"/>
    <property type="match status" value="1"/>
</dbReference>
<dbReference type="Pfam" id="PF00440">
    <property type="entry name" value="TetR_N"/>
    <property type="match status" value="1"/>
</dbReference>
<keyword evidence="2" id="KW-0238">DNA-binding</keyword>
<dbReference type="PANTHER" id="PTHR47506:SF1">
    <property type="entry name" value="HTH-TYPE TRANSCRIPTIONAL REGULATOR YJDC"/>
    <property type="match status" value="1"/>
</dbReference>
<reference evidence="5 6" key="1">
    <citation type="submission" date="2018-01" db="EMBL/GenBank/DDBJ databases">
        <title>Genomic Encyclopedia of Archaeal and Bacterial Type Strains, Phase II (KMG-II): from individual species to whole genera.</title>
        <authorList>
            <person name="Goeker M."/>
        </authorList>
    </citation>
    <scope>NUCLEOTIDE SEQUENCE [LARGE SCALE GENOMIC DNA]</scope>
    <source>
        <strain evidence="5 6">DSM 17023</strain>
    </source>
</reference>
<dbReference type="Gene3D" id="1.10.357.10">
    <property type="entry name" value="Tetracycline Repressor, domain 2"/>
    <property type="match status" value="1"/>
</dbReference>
<keyword evidence="1" id="KW-0805">Transcription regulation</keyword>
<dbReference type="AlphaFoldDB" id="A0A2S3UU04"/>
<dbReference type="Proteomes" id="UP000236959">
    <property type="component" value="Unassembled WGS sequence"/>
</dbReference>
<dbReference type="SUPFAM" id="SSF46689">
    <property type="entry name" value="Homeodomain-like"/>
    <property type="match status" value="1"/>
</dbReference>
<keyword evidence="6" id="KW-1185">Reference proteome</keyword>
<dbReference type="GO" id="GO:0003677">
    <property type="term" value="F:DNA binding"/>
    <property type="evidence" value="ECO:0007669"/>
    <property type="project" value="UniProtKB-KW"/>
</dbReference>
<dbReference type="InterPro" id="IPR001647">
    <property type="entry name" value="HTH_TetR"/>
</dbReference>
<evidence type="ECO:0000256" key="1">
    <source>
        <dbReference type="ARBA" id="ARBA00023015"/>
    </source>
</evidence>
<gene>
    <name evidence="5" type="ORF">CLV41_105127</name>
</gene>
<organism evidence="5 6">
    <name type="scientific">Roseibium marinum</name>
    <dbReference type="NCBI Taxonomy" id="281252"/>
    <lineage>
        <taxon>Bacteria</taxon>
        <taxon>Pseudomonadati</taxon>
        <taxon>Pseudomonadota</taxon>
        <taxon>Alphaproteobacteria</taxon>
        <taxon>Hyphomicrobiales</taxon>
        <taxon>Stappiaceae</taxon>
        <taxon>Roseibium</taxon>
    </lineage>
</organism>
<evidence type="ECO:0000313" key="6">
    <source>
        <dbReference type="Proteomes" id="UP000236959"/>
    </source>
</evidence>
<dbReference type="EMBL" id="PPCN01000005">
    <property type="protein sequence ID" value="POF30949.1"/>
    <property type="molecule type" value="Genomic_DNA"/>
</dbReference>
<evidence type="ECO:0000313" key="5">
    <source>
        <dbReference type="EMBL" id="POF30949.1"/>
    </source>
</evidence>
<accession>A0A2S3UU04</accession>
<evidence type="ECO:0000256" key="2">
    <source>
        <dbReference type="ARBA" id="ARBA00023125"/>
    </source>
</evidence>
<protein>
    <submittedName>
        <fullName evidence="5">AcrR family transcriptional regulator</fullName>
    </submittedName>
</protein>
<name>A0A2S3UU04_9HYPH</name>
<evidence type="ECO:0000256" key="3">
    <source>
        <dbReference type="ARBA" id="ARBA00023163"/>
    </source>
</evidence>
<feature type="domain" description="HTH tetR-type" evidence="4">
    <location>
        <begin position="16"/>
        <end position="57"/>
    </location>
</feature>
<sequence length="193" mass="21652">MSNMSEIQTQIAAGLERAFAAHGFSVPNVDMLRDAAQVSLRTLYKYYPSRNDMVLAALEFRHERYLTRIFSGLPASPRDALYEVIRRIGHWMESEASHGCLFHSAVAAAPENEALRNLLQRHKQEFAQRLAASAKLPENEKELLLICEGLMQLWPLYRDDACESALHLAAALLAHTRVEQKTDGSIGSIETVC</sequence>
<comment type="caution">
    <text evidence="5">The sequence shown here is derived from an EMBL/GenBank/DDBJ whole genome shotgun (WGS) entry which is preliminary data.</text>
</comment>
<dbReference type="InterPro" id="IPR009057">
    <property type="entry name" value="Homeodomain-like_sf"/>
</dbReference>
<dbReference type="InterPro" id="IPR036271">
    <property type="entry name" value="Tet_transcr_reg_TetR-rel_C_sf"/>
</dbReference>
<proteinExistence type="predicted"/>
<evidence type="ECO:0000259" key="4">
    <source>
        <dbReference type="Pfam" id="PF00440"/>
    </source>
</evidence>
<dbReference type="PANTHER" id="PTHR47506">
    <property type="entry name" value="TRANSCRIPTIONAL REGULATORY PROTEIN"/>
    <property type="match status" value="1"/>
</dbReference>
<dbReference type="RefSeq" id="WP_235867128.1">
    <property type="nucleotide sequence ID" value="NZ_PPCN01000005.1"/>
</dbReference>